<evidence type="ECO:0000259" key="2">
    <source>
        <dbReference type="Pfam" id="PF00440"/>
    </source>
</evidence>
<evidence type="ECO:0000256" key="1">
    <source>
        <dbReference type="ARBA" id="ARBA00023125"/>
    </source>
</evidence>
<protein>
    <submittedName>
        <fullName evidence="4">Regulatory protein TetR</fullName>
    </submittedName>
    <submittedName>
        <fullName evidence="3">TetR family transcriptional regulator</fullName>
    </submittedName>
</protein>
<dbReference type="GO" id="GO:0003677">
    <property type="term" value="F:DNA binding"/>
    <property type="evidence" value="ECO:0007669"/>
    <property type="project" value="UniProtKB-KW"/>
</dbReference>
<sequence>MAETPQISPDIDEADPKTRLILTGERLFAEVGIQGVSMREIASKAGQGNHFAVQYHFGSREGLVQAIFDFRMNQMEPGRGAMIAALEAAGRTRDARSILEVILLPQLHLDGGTNRSYGTFLSQYLLHGDWDEYGHFGGEAPPQLNRALDLLRQRVDYLPAAVAQRRLVNVSLMFLNLLVRHSRMETHEFPETFEHALEDTMEQIVMAMCLPLRLQR</sequence>
<keyword evidence="1" id="KW-0238">DNA-binding</keyword>
<dbReference type="KEGG" id="nre:BES08_04045"/>
<evidence type="ECO:0000313" key="6">
    <source>
        <dbReference type="Proteomes" id="UP000094626"/>
    </source>
</evidence>
<dbReference type="PATRIC" id="fig|158500.4.peg.5474"/>
<name>A0A031JB41_9SPHN</name>
<evidence type="ECO:0000313" key="4">
    <source>
        <dbReference type="EMBL" id="EZP70477.1"/>
    </source>
</evidence>
<dbReference type="eggNOG" id="COG1309">
    <property type="taxonomic scope" value="Bacteria"/>
</dbReference>
<dbReference type="AlphaFoldDB" id="A0A031JB41"/>
<dbReference type="EMBL" id="CP017075">
    <property type="protein sequence ID" value="AOR76016.1"/>
    <property type="molecule type" value="Genomic_DNA"/>
</dbReference>
<feature type="domain" description="HTH tetR-type" evidence="2">
    <location>
        <begin position="23"/>
        <end position="67"/>
    </location>
</feature>
<dbReference type="Proteomes" id="UP000024329">
    <property type="component" value="Unassembled WGS sequence"/>
</dbReference>
<evidence type="ECO:0000313" key="3">
    <source>
        <dbReference type="EMBL" id="AOR76016.1"/>
    </source>
</evidence>
<dbReference type="InterPro" id="IPR001647">
    <property type="entry name" value="HTH_TetR"/>
</dbReference>
<accession>A0A031JB41</accession>
<keyword evidence="6" id="KW-1185">Reference proteome</keyword>
<gene>
    <name evidence="3" type="ORF">BES08_04045</name>
    <name evidence="4" type="ORF">BV97_05401</name>
</gene>
<evidence type="ECO:0000313" key="5">
    <source>
        <dbReference type="Proteomes" id="UP000024329"/>
    </source>
</evidence>
<reference evidence="3" key="2">
    <citation type="submission" date="2016-08" db="EMBL/GenBank/DDBJ databases">
        <authorList>
            <person name="Seilhamer J.J."/>
        </authorList>
    </citation>
    <scope>NUCLEOTIDE SEQUENCE [LARGE SCALE GENOMIC DNA]</scope>
    <source>
        <strain evidence="3">SA1</strain>
    </source>
</reference>
<dbReference type="STRING" id="158500.BES08_04045"/>
<organism evidence="4 5">
    <name type="scientific">Novosphingobium resinovorum</name>
    <dbReference type="NCBI Taxonomy" id="158500"/>
    <lineage>
        <taxon>Bacteria</taxon>
        <taxon>Pseudomonadati</taxon>
        <taxon>Pseudomonadota</taxon>
        <taxon>Alphaproteobacteria</taxon>
        <taxon>Sphingomonadales</taxon>
        <taxon>Sphingomonadaceae</taxon>
        <taxon>Novosphingobium</taxon>
    </lineage>
</organism>
<dbReference type="Gene3D" id="1.10.357.10">
    <property type="entry name" value="Tetracycline Repressor, domain 2"/>
    <property type="match status" value="1"/>
</dbReference>
<dbReference type="SUPFAM" id="SSF46689">
    <property type="entry name" value="Homeodomain-like"/>
    <property type="match status" value="1"/>
</dbReference>
<dbReference type="EMBL" id="JFYZ01000066">
    <property type="protein sequence ID" value="EZP70477.1"/>
    <property type="molecule type" value="Genomic_DNA"/>
</dbReference>
<dbReference type="Proteomes" id="UP000094626">
    <property type="component" value="Chromosome"/>
</dbReference>
<reference evidence="4 5" key="1">
    <citation type="submission" date="2014-03" db="EMBL/GenBank/DDBJ databases">
        <title>Whole genome sequence of Novosphingobium resinovorum KF1.</title>
        <authorList>
            <person name="Gan H.M."/>
            <person name="Gan H.Y."/>
            <person name="Chew T.H."/>
            <person name="Savka M.A."/>
        </authorList>
    </citation>
    <scope>NUCLEOTIDE SEQUENCE [LARGE SCALE GENOMIC DNA]</scope>
    <source>
        <strain evidence="4 5">KF1</strain>
    </source>
</reference>
<dbReference type="InterPro" id="IPR009057">
    <property type="entry name" value="Homeodomain-like_sf"/>
</dbReference>
<reference evidence="6" key="3">
    <citation type="journal article" date="2017" name="J. Biotechnol.">
        <title>Complete genome sequence of Novosphingobium resinovorum SA1, a versatile xenobiotic-degrading bacterium capable of utilizing sulfanilic acid.</title>
        <authorList>
            <person name="Hegedus B."/>
            <person name="Kos P.B."/>
            <person name="Balint B."/>
            <person name="Maroti G."/>
            <person name="Gan H.M."/>
            <person name="Perei K."/>
            <person name="Rakhely G."/>
        </authorList>
    </citation>
    <scope>NUCLEOTIDE SEQUENCE [LARGE SCALE GENOMIC DNA]</scope>
    <source>
        <strain evidence="6">SA1</strain>
    </source>
</reference>
<dbReference type="Pfam" id="PF00440">
    <property type="entry name" value="TetR_N"/>
    <property type="match status" value="1"/>
</dbReference>
<dbReference type="OrthoDB" id="2356263at2"/>
<dbReference type="RefSeq" id="WP_036530493.1">
    <property type="nucleotide sequence ID" value="NZ_CP017075.1"/>
</dbReference>
<proteinExistence type="predicted"/>